<dbReference type="InterPro" id="IPR058163">
    <property type="entry name" value="LysR-type_TF_proteobact-type"/>
</dbReference>
<keyword evidence="2" id="KW-0805">Transcription regulation</keyword>
<dbReference type="GO" id="GO:0003700">
    <property type="term" value="F:DNA-binding transcription factor activity"/>
    <property type="evidence" value="ECO:0007669"/>
    <property type="project" value="InterPro"/>
</dbReference>
<evidence type="ECO:0000256" key="1">
    <source>
        <dbReference type="ARBA" id="ARBA00009437"/>
    </source>
</evidence>
<evidence type="ECO:0000313" key="6">
    <source>
        <dbReference type="EMBL" id="POP45294.1"/>
    </source>
</evidence>
<keyword evidence="3" id="KW-0238">DNA-binding</keyword>
<proteinExistence type="inferred from homology"/>
<dbReference type="InterPro" id="IPR036388">
    <property type="entry name" value="WH-like_DNA-bd_sf"/>
</dbReference>
<comment type="similarity">
    <text evidence="1">Belongs to the LysR transcriptional regulatory family.</text>
</comment>
<dbReference type="Proteomes" id="UP000247005">
    <property type="component" value="Unassembled WGS sequence"/>
</dbReference>
<dbReference type="EMBL" id="PQGD01000009">
    <property type="protein sequence ID" value="POP48577.1"/>
    <property type="molecule type" value="Genomic_DNA"/>
</dbReference>
<comment type="caution">
    <text evidence="7">The sequence shown here is derived from an EMBL/GenBank/DDBJ whole genome shotgun (WGS) entry which is preliminary data.</text>
</comment>
<accession>A0A2P5GPT9</accession>
<name>A0A2P5GPT9_9ENTR</name>
<organism evidence="7 9">
    <name type="scientific">Superficieibacter electus</name>
    <dbReference type="NCBI Taxonomy" id="2022662"/>
    <lineage>
        <taxon>Bacteria</taxon>
        <taxon>Pseudomonadati</taxon>
        <taxon>Pseudomonadota</taxon>
        <taxon>Gammaproteobacteria</taxon>
        <taxon>Enterobacterales</taxon>
        <taxon>Enterobacteriaceae</taxon>
        <taxon>Superficieibacter</taxon>
    </lineage>
</organism>
<dbReference type="InterPro" id="IPR000847">
    <property type="entry name" value="LysR_HTH_N"/>
</dbReference>
<protein>
    <submittedName>
        <fullName evidence="7">LysR family transcriptional regulator</fullName>
    </submittedName>
</protein>
<dbReference type="Gene3D" id="1.10.10.10">
    <property type="entry name" value="Winged helix-like DNA-binding domain superfamily/Winged helix DNA-binding domain"/>
    <property type="match status" value="1"/>
</dbReference>
<dbReference type="PANTHER" id="PTHR30537:SF3">
    <property type="entry name" value="TRANSCRIPTIONAL REGULATORY PROTEIN"/>
    <property type="match status" value="1"/>
</dbReference>
<keyword evidence="8" id="KW-1185">Reference proteome</keyword>
<dbReference type="InterPro" id="IPR036390">
    <property type="entry name" value="WH_DNA-bd_sf"/>
</dbReference>
<dbReference type="PROSITE" id="PS50931">
    <property type="entry name" value="HTH_LYSR"/>
    <property type="match status" value="1"/>
</dbReference>
<keyword evidence="4" id="KW-0804">Transcription</keyword>
<dbReference type="Pfam" id="PF03466">
    <property type="entry name" value="LysR_substrate"/>
    <property type="match status" value="1"/>
</dbReference>
<dbReference type="PANTHER" id="PTHR30537">
    <property type="entry name" value="HTH-TYPE TRANSCRIPTIONAL REGULATOR"/>
    <property type="match status" value="1"/>
</dbReference>
<evidence type="ECO:0000259" key="5">
    <source>
        <dbReference type="PROSITE" id="PS50931"/>
    </source>
</evidence>
<dbReference type="AlphaFoldDB" id="A0A2P5GPT9"/>
<evidence type="ECO:0000313" key="9">
    <source>
        <dbReference type="Proteomes" id="UP000247005"/>
    </source>
</evidence>
<evidence type="ECO:0000256" key="4">
    <source>
        <dbReference type="ARBA" id="ARBA00023163"/>
    </source>
</evidence>
<dbReference type="Gene3D" id="3.40.190.290">
    <property type="match status" value="1"/>
</dbReference>
<sequence>MDWNDIRFFLTVARTHSLTKTAGQLNVSQSTVARRIEALESSLRVRLFVHHQTGYFLTDAGQDVLKQAEEMEVKALALESHLLGRDLQPAGTVRLATAGTLATYLIIPALPRFRTRFPDINLQLITGVNTVSISRHDADLALRLVRPEQQSLKIRKVGRMASALYGSKTYLEQHPAPNERPLAGREWISWDNMYSYLPSAKWRNDTYPDVPSALVVTSVEAQIAAVNANLGLAVLPRFIAAQHRNMVEVIASENVFSEDLWLVSHADLAASARVRAVAEFLIELIEESALK</sequence>
<dbReference type="PRINTS" id="PR00039">
    <property type="entry name" value="HTHLYSR"/>
</dbReference>
<dbReference type="Pfam" id="PF00126">
    <property type="entry name" value="HTH_1"/>
    <property type="match status" value="1"/>
</dbReference>
<evidence type="ECO:0000313" key="8">
    <source>
        <dbReference type="Proteomes" id="UP000237073"/>
    </source>
</evidence>
<dbReference type="RefSeq" id="WP_103675913.1">
    <property type="nucleotide sequence ID" value="NZ_PQGD01000009.1"/>
</dbReference>
<evidence type="ECO:0000313" key="7">
    <source>
        <dbReference type="EMBL" id="POP48577.1"/>
    </source>
</evidence>
<gene>
    <name evidence="7" type="ORF">CHU32_12825</name>
    <name evidence="6" type="ORF">CHU33_09900</name>
</gene>
<reference evidence="8 9" key="1">
    <citation type="submission" date="2018-01" db="EMBL/GenBank/DDBJ databases">
        <title>Superficieibacter electus gen. nov., sp. nov., an extended-spectrum beta-lactamase possessing member of the Enterobacteriaceae family, isolated from intensive care unit surfaces.</title>
        <authorList>
            <person name="Potter R.F."/>
            <person name="D'Souza A.W."/>
        </authorList>
    </citation>
    <scope>NUCLEOTIDE SEQUENCE [LARGE SCALE GENOMIC DNA]</scope>
    <source>
        <strain evidence="7 9">BP-1</strain>
        <strain evidence="6 8">BP-2</strain>
    </source>
</reference>
<dbReference type="EMBL" id="PQGE01000007">
    <property type="protein sequence ID" value="POP45294.1"/>
    <property type="molecule type" value="Genomic_DNA"/>
</dbReference>
<dbReference type="GO" id="GO:0006351">
    <property type="term" value="P:DNA-templated transcription"/>
    <property type="evidence" value="ECO:0007669"/>
    <property type="project" value="TreeGrafter"/>
</dbReference>
<evidence type="ECO:0000256" key="2">
    <source>
        <dbReference type="ARBA" id="ARBA00023015"/>
    </source>
</evidence>
<evidence type="ECO:0000256" key="3">
    <source>
        <dbReference type="ARBA" id="ARBA00023125"/>
    </source>
</evidence>
<dbReference type="Proteomes" id="UP000237073">
    <property type="component" value="Unassembled WGS sequence"/>
</dbReference>
<dbReference type="SUPFAM" id="SSF46785">
    <property type="entry name" value="Winged helix' DNA-binding domain"/>
    <property type="match status" value="1"/>
</dbReference>
<dbReference type="GO" id="GO:0043565">
    <property type="term" value="F:sequence-specific DNA binding"/>
    <property type="evidence" value="ECO:0007669"/>
    <property type="project" value="TreeGrafter"/>
</dbReference>
<feature type="domain" description="HTH lysR-type" evidence="5">
    <location>
        <begin position="1"/>
        <end position="58"/>
    </location>
</feature>
<dbReference type="OrthoDB" id="570111at2"/>
<dbReference type="InterPro" id="IPR005119">
    <property type="entry name" value="LysR_subst-bd"/>
</dbReference>
<dbReference type="SUPFAM" id="SSF53850">
    <property type="entry name" value="Periplasmic binding protein-like II"/>
    <property type="match status" value="1"/>
</dbReference>